<name>A0A5N5NM81_9ROSI</name>
<feature type="domain" description="THH1/TOM1/TOM3" evidence="10">
    <location>
        <begin position="274"/>
        <end position="424"/>
    </location>
</feature>
<feature type="transmembrane region" description="Helical" evidence="8">
    <location>
        <begin position="389"/>
        <end position="411"/>
    </location>
</feature>
<dbReference type="PANTHER" id="PTHR31142">
    <property type="entry name" value="TOBAMOVIRUS MULTIPLICATION PROTEIN 1-LIKE ISOFORM X1"/>
    <property type="match status" value="1"/>
</dbReference>
<proteinExistence type="inferred from homology"/>
<feature type="transmembrane region" description="Helical" evidence="8">
    <location>
        <begin position="271"/>
        <end position="291"/>
    </location>
</feature>
<feature type="transmembrane region" description="Helical" evidence="8">
    <location>
        <begin position="173"/>
        <end position="192"/>
    </location>
</feature>
<dbReference type="Proteomes" id="UP000326939">
    <property type="component" value="Chromosome 2"/>
</dbReference>
<feature type="region of interest" description="Disordered" evidence="7">
    <location>
        <begin position="225"/>
        <end position="249"/>
    </location>
</feature>
<evidence type="ECO:0000256" key="6">
    <source>
        <dbReference type="ARBA" id="ARBA00023136"/>
    </source>
</evidence>
<feature type="compositionally biased region" description="Polar residues" evidence="7">
    <location>
        <begin position="234"/>
        <end position="249"/>
    </location>
</feature>
<sequence length="471" mass="51866">MNIKSNCSSLDLLVVDISLACVDGALAFIAFSQVSSSSSSSSSLCKPREIYPMKVAVWICVRTMRCLLPWLALCRPDILTKTNEGIRSALGFFQNGTITRRDVYIRFISGISLSMVCHGIICSFYEDPSAKSTFWMDTPERFSFGGGGVNCRSSISWLPLATWVTSSTLYLQLLLHVIGGLAGLMLVVLSSWVSFPQAFPKILFLAAFLLLLSFWVDLCHQANEEDDDDEENNSQQPLLESSKNKPGSMNTDNCWNCCSFRSIHVGGRQKFVITVAVLIFFLMLSFAVIIWVGTGENPIGSSVVARVYVDFFASAILILGVALGCYGLILFLKLRNVRSETASSEMRKVAGLAVVSVVCFTSSAAVALLTDVPLLYDWSMENKNEAKTLVLLVFYYFIGSSVPSAFVLWAMRELPAPVTITQAQSRAVTFFCYGAEGTQNPRHWVAATTSTNQVSSSFLFLKIISSRPFRC</sequence>
<keyword evidence="12" id="KW-1185">Reference proteome</keyword>
<evidence type="ECO:0000256" key="1">
    <source>
        <dbReference type="ARBA" id="ARBA00004128"/>
    </source>
</evidence>
<dbReference type="InterPro" id="IPR009457">
    <property type="entry name" value="THH1/TOM1/TOM3_dom"/>
</dbReference>
<evidence type="ECO:0000256" key="9">
    <source>
        <dbReference type="SAM" id="SignalP"/>
    </source>
</evidence>
<keyword evidence="9" id="KW-0732">Signal</keyword>
<reference evidence="12" key="1">
    <citation type="journal article" date="2019" name="Gigascience">
        <title>De novo genome assembly of the endangered Acer yangbiense, a plant species with extremely small populations endemic to Yunnan Province, China.</title>
        <authorList>
            <person name="Yang J."/>
            <person name="Wariss H.M."/>
            <person name="Tao L."/>
            <person name="Zhang R."/>
            <person name="Yun Q."/>
            <person name="Hollingsworth P."/>
            <person name="Dao Z."/>
            <person name="Luo G."/>
            <person name="Guo H."/>
            <person name="Ma Y."/>
            <person name="Sun W."/>
        </authorList>
    </citation>
    <scope>NUCLEOTIDE SEQUENCE [LARGE SCALE GENOMIC DNA]</scope>
    <source>
        <strain evidence="12">cv. br00</strain>
    </source>
</reference>
<keyword evidence="5 8" id="KW-1133">Transmembrane helix</keyword>
<dbReference type="AlphaFoldDB" id="A0A5N5NM81"/>
<comment type="caution">
    <text evidence="11">The sequence shown here is derived from an EMBL/GenBank/DDBJ whole genome shotgun (WGS) entry which is preliminary data.</text>
</comment>
<comment type="subcellular location">
    <subcellularLocation>
        <location evidence="1">Vacuole membrane</location>
        <topology evidence="1">Multi-pass membrane protein</topology>
    </subcellularLocation>
</comment>
<evidence type="ECO:0000313" key="11">
    <source>
        <dbReference type="EMBL" id="KAB5568422.1"/>
    </source>
</evidence>
<evidence type="ECO:0000256" key="4">
    <source>
        <dbReference type="ARBA" id="ARBA00022692"/>
    </source>
</evidence>
<dbReference type="PANTHER" id="PTHR31142:SF26">
    <property type="entry name" value="THH1_TOM1_TOM3 DOMAIN-CONTAINING PROTEIN"/>
    <property type="match status" value="1"/>
</dbReference>
<dbReference type="InterPro" id="IPR040226">
    <property type="entry name" value="THH1/TOM1/TOM3"/>
</dbReference>
<evidence type="ECO:0000256" key="8">
    <source>
        <dbReference type="SAM" id="Phobius"/>
    </source>
</evidence>
<accession>A0A5N5NM81</accession>
<protein>
    <recommendedName>
        <fullName evidence="10">THH1/TOM1/TOM3 domain-containing protein</fullName>
    </recommendedName>
</protein>
<feature type="chain" id="PRO_5024455921" description="THH1/TOM1/TOM3 domain-containing protein" evidence="9">
    <location>
        <begin position="28"/>
        <end position="471"/>
    </location>
</feature>
<feature type="transmembrane region" description="Helical" evidence="8">
    <location>
        <begin position="349"/>
        <end position="369"/>
    </location>
</feature>
<keyword evidence="4 8" id="KW-0812">Transmembrane</keyword>
<feature type="transmembrane region" description="Helical" evidence="8">
    <location>
        <begin position="103"/>
        <end position="125"/>
    </location>
</feature>
<evidence type="ECO:0000313" key="12">
    <source>
        <dbReference type="Proteomes" id="UP000326939"/>
    </source>
</evidence>
<dbReference type="GO" id="GO:0005774">
    <property type="term" value="C:vacuolar membrane"/>
    <property type="evidence" value="ECO:0007669"/>
    <property type="project" value="UniProtKB-SubCell"/>
</dbReference>
<evidence type="ECO:0000256" key="5">
    <source>
        <dbReference type="ARBA" id="ARBA00022989"/>
    </source>
</evidence>
<feature type="transmembrane region" description="Helical" evidence="8">
    <location>
        <begin position="311"/>
        <end position="329"/>
    </location>
</feature>
<gene>
    <name evidence="11" type="ORF">DKX38_002215</name>
</gene>
<dbReference type="Pfam" id="PF06454">
    <property type="entry name" value="THH1_TOM1-3_dom"/>
    <property type="match status" value="1"/>
</dbReference>
<evidence type="ECO:0000256" key="2">
    <source>
        <dbReference type="ARBA" id="ARBA00006779"/>
    </source>
</evidence>
<evidence type="ECO:0000256" key="3">
    <source>
        <dbReference type="ARBA" id="ARBA00022554"/>
    </source>
</evidence>
<feature type="signal peptide" evidence="9">
    <location>
        <begin position="1"/>
        <end position="27"/>
    </location>
</feature>
<evidence type="ECO:0000259" key="10">
    <source>
        <dbReference type="Pfam" id="PF06454"/>
    </source>
</evidence>
<evidence type="ECO:0000256" key="7">
    <source>
        <dbReference type="SAM" id="MobiDB-lite"/>
    </source>
</evidence>
<dbReference type="EMBL" id="VDCV01000002">
    <property type="protein sequence ID" value="KAB5568422.1"/>
    <property type="molecule type" value="Genomic_DNA"/>
</dbReference>
<comment type="similarity">
    <text evidence="2">Belongs to the plant tobamovirus multiplication TOM1 protein family.</text>
</comment>
<keyword evidence="3" id="KW-0926">Vacuole</keyword>
<organism evidence="11 12">
    <name type="scientific">Salix brachista</name>
    <dbReference type="NCBI Taxonomy" id="2182728"/>
    <lineage>
        <taxon>Eukaryota</taxon>
        <taxon>Viridiplantae</taxon>
        <taxon>Streptophyta</taxon>
        <taxon>Embryophyta</taxon>
        <taxon>Tracheophyta</taxon>
        <taxon>Spermatophyta</taxon>
        <taxon>Magnoliopsida</taxon>
        <taxon>eudicotyledons</taxon>
        <taxon>Gunneridae</taxon>
        <taxon>Pentapetalae</taxon>
        <taxon>rosids</taxon>
        <taxon>fabids</taxon>
        <taxon>Malpighiales</taxon>
        <taxon>Salicaceae</taxon>
        <taxon>Saliceae</taxon>
        <taxon>Salix</taxon>
    </lineage>
</organism>
<keyword evidence="6 8" id="KW-0472">Membrane</keyword>